<reference evidence="2" key="1">
    <citation type="submission" date="2016-10" db="EMBL/GenBank/DDBJ databases">
        <authorList>
            <person name="Varghese N."/>
            <person name="Submissions S."/>
        </authorList>
    </citation>
    <scope>NUCLEOTIDE SEQUENCE [LARGE SCALE GENOMIC DNA]</scope>
    <source>
        <strain evidence="2">DSM 527</strain>
    </source>
</reference>
<sequence length="33" mass="3727">MTLLIALIVVVIIVVVYLVMQANRKTRDQGNKN</sequence>
<dbReference type="STRING" id="104663.SAMN04488121_102793"/>
<dbReference type="Proteomes" id="UP000199045">
    <property type="component" value="Unassembled WGS sequence"/>
</dbReference>
<proteinExistence type="predicted"/>
<protein>
    <submittedName>
        <fullName evidence="1">Uncharacterized protein</fullName>
    </submittedName>
</protein>
<gene>
    <name evidence="1" type="ORF">SAMN04488121_102793</name>
</gene>
<dbReference type="AlphaFoldDB" id="A0A1G7NGH4"/>
<organism evidence="1 2">
    <name type="scientific">Chitinophaga filiformis</name>
    <name type="common">Myxococcus filiformis</name>
    <name type="synonym">Flexibacter filiformis</name>
    <dbReference type="NCBI Taxonomy" id="104663"/>
    <lineage>
        <taxon>Bacteria</taxon>
        <taxon>Pseudomonadati</taxon>
        <taxon>Bacteroidota</taxon>
        <taxon>Chitinophagia</taxon>
        <taxon>Chitinophagales</taxon>
        <taxon>Chitinophagaceae</taxon>
        <taxon>Chitinophaga</taxon>
    </lineage>
</organism>
<evidence type="ECO:0000313" key="2">
    <source>
        <dbReference type="Proteomes" id="UP000199045"/>
    </source>
</evidence>
<evidence type="ECO:0000313" key="1">
    <source>
        <dbReference type="EMBL" id="SDF73011.1"/>
    </source>
</evidence>
<name>A0A1G7NGH4_CHIFI</name>
<accession>A0A1G7NGH4</accession>
<dbReference type="EMBL" id="FNBN01000002">
    <property type="protein sequence ID" value="SDF73011.1"/>
    <property type="molecule type" value="Genomic_DNA"/>
</dbReference>